<reference evidence="3" key="1">
    <citation type="submission" date="2021-02" db="EMBL/GenBank/DDBJ databases">
        <authorList>
            <person name="Nowell W R."/>
        </authorList>
    </citation>
    <scope>NUCLEOTIDE SEQUENCE</scope>
</reference>
<dbReference type="Proteomes" id="UP000682733">
    <property type="component" value="Unassembled WGS sequence"/>
</dbReference>
<dbReference type="Pfam" id="PF05183">
    <property type="entry name" value="RdRP"/>
    <property type="match status" value="2"/>
</dbReference>
<dbReference type="EMBL" id="CAJOBA010000258">
    <property type="protein sequence ID" value="CAF3517874.1"/>
    <property type="molecule type" value="Genomic_DNA"/>
</dbReference>
<dbReference type="GO" id="GO:0031380">
    <property type="term" value="C:nuclear RNA-directed RNA polymerase complex"/>
    <property type="evidence" value="ECO:0007669"/>
    <property type="project" value="TreeGrafter"/>
</dbReference>
<dbReference type="InterPro" id="IPR057596">
    <property type="entry name" value="RDRP_core"/>
</dbReference>
<keyword evidence="1" id="KW-0808">Transferase</keyword>
<keyword evidence="1" id="KW-0548">Nucleotidyltransferase</keyword>
<gene>
    <name evidence="3" type="ORF">OVA965_LOCUS1410</name>
    <name evidence="4" type="ORF">TMI583_LOCUS1411</name>
</gene>
<dbReference type="GO" id="GO:0003723">
    <property type="term" value="F:RNA binding"/>
    <property type="evidence" value="ECO:0007669"/>
    <property type="project" value="UniProtKB-KW"/>
</dbReference>
<protein>
    <recommendedName>
        <fullName evidence="1">RNA-dependent RNA polymerase</fullName>
        <ecNumber evidence="1">2.7.7.48</ecNumber>
    </recommendedName>
</protein>
<dbReference type="PANTHER" id="PTHR23079:SF55">
    <property type="entry name" value="RNA-DIRECTED RNA POLYMERASE"/>
    <property type="match status" value="1"/>
</dbReference>
<evidence type="ECO:0000313" key="4">
    <source>
        <dbReference type="EMBL" id="CAF3517874.1"/>
    </source>
</evidence>
<name>A0A8S2CUC3_9BILA</name>
<evidence type="ECO:0000256" key="1">
    <source>
        <dbReference type="RuleBase" id="RU363098"/>
    </source>
</evidence>
<dbReference type="GO" id="GO:0030422">
    <property type="term" value="P:siRNA processing"/>
    <property type="evidence" value="ECO:0007669"/>
    <property type="project" value="TreeGrafter"/>
</dbReference>
<keyword evidence="1" id="KW-0696">RNA-directed RNA polymerase</keyword>
<dbReference type="GO" id="GO:0003968">
    <property type="term" value="F:RNA-directed RNA polymerase activity"/>
    <property type="evidence" value="ECO:0007669"/>
    <property type="project" value="UniProtKB-KW"/>
</dbReference>
<comment type="catalytic activity">
    <reaction evidence="1">
        <text>RNA(n) + a ribonucleoside 5'-triphosphate = RNA(n+1) + diphosphate</text>
        <dbReference type="Rhea" id="RHEA:21248"/>
        <dbReference type="Rhea" id="RHEA-COMP:14527"/>
        <dbReference type="Rhea" id="RHEA-COMP:17342"/>
        <dbReference type="ChEBI" id="CHEBI:33019"/>
        <dbReference type="ChEBI" id="CHEBI:61557"/>
        <dbReference type="ChEBI" id="CHEBI:140395"/>
        <dbReference type="EC" id="2.7.7.48"/>
    </reaction>
</comment>
<comment type="similarity">
    <text evidence="1">Belongs to the RdRP family.</text>
</comment>
<evidence type="ECO:0000259" key="2">
    <source>
        <dbReference type="Pfam" id="PF05183"/>
    </source>
</evidence>
<dbReference type="EC" id="2.7.7.48" evidence="1"/>
<evidence type="ECO:0000313" key="5">
    <source>
        <dbReference type="Proteomes" id="UP000677228"/>
    </source>
</evidence>
<comment type="caution">
    <text evidence="3">The sequence shown here is derived from an EMBL/GenBank/DDBJ whole genome shotgun (WGS) entry which is preliminary data.</text>
</comment>
<dbReference type="EMBL" id="CAJNOK010000258">
    <property type="protein sequence ID" value="CAF0740510.1"/>
    <property type="molecule type" value="Genomic_DNA"/>
</dbReference>
<evidence type="ECO:0000313" key="3">
    <source>
        <dbReference type="EMBL" id="CAF0740510.1"/>
    </source>
</evidence>
<organism evidence="3 5">
    <name type="scientific">Didymodactylos carnosus</name>
    <dbReference type="NCBI Taxonomy" id="1234261"/>
    <lineage>
        <taxon>Eukaryota</taxon>
        <taxon>Metazoa</taxon>
        <taxon>Spiralia</taxon>
        <taxon>Gnathifera</taxon>
        <taxon>Rotifera</taxon>
        <taxon>Eurotatoria</taxon>
        <taxon>Bdelloidea</taxon>
        <taxon>Philodinida</taxon>
        <taxon>Philodinidae</taxon>
        <taxon>Didymodactylos</taxon>
    </lineage>
</organism>
<keyword evidence="1" id="KW-0694">RNA-binding</keyword>
<dbReference type="PANTHER" id="PTHR23079">
    <property type="entry name" value="RNA-DEPENDENT RNA POLYMERASE"/>
    <property type="match status" value="1"/>
</dbReference>
<dbReference type="Proteomes" id="UP000677228">
    <property type="component" value="Unassembled WGS sequence"/>
</dbReference>
<proteinExistence type="inferred from homology"/>
<dbReference type="InterPro" id="IPR007855">
    <property type="entry name" value="RDRP"/>
</dbReference>
<dbReference type="AlphaFoldDB" id="A0A8S2CUC3"/>
<accession>A0A8S2CUC3</accession>
<sequence length="336" mass="38581">MGYVFQGKYSKQIHDRLTTFDEKLFTKMLHGIKAMGRTYRLFGASSSQLRDMSFWFISFQYEKNFTSNMTNLVMMVDDIKTEDKKYCFTNGIGKMSWGIAGLIAIKLDIKLEIKEDIPSAYQVRIAGCKCMLVIDPESTLNDYYIKIRPSIEKFQSNNWDLEVCEYSRTQLKLNNQVIMLLSDLGNSDAIFESYQNLAMTSLFASNVNEQRRKLKYSSTTEDLLKNKIPLVLNEGRNMFGVVDETGTLEYGEVVVAKMPCLYPGDVRKYTAVNVPELQTRIRDCIVFPIKGHRPHPNEMSGSDLDGDKYWILQLNYDHGRYQTAIGWSLIGRANGI</sequence>
<feature type="domain" description="RDRP core" evidence="2">
    <location>
        <begin position="222"/>
        <end position="312"/>
    </location>
</feature>
<feature type="domain" description="RDRP core" evidence="2">
    <location>
        <begin position="73"/>
        <end position="211"/>
    </location>
</feature>